<dbReference type="NCBIfam" id="TIGR03025">
    <property type="entry name" value="EPS_sugtrans"/>
    <property type="match status" value="1"/>
</dbReference>
<evidence type="ECO:0000259" key="8">
    <source>
        <dbReference type="Pfam" id="PF02397"/>
    </source>
</evidence>
<keyword evidence="3 9" id="KW-0808">Transferase</keyword>
<dbReference type="PANTHER" id="PTHR30576">
    <property type="entry name" value="COLANIC BIOSYNTHESIS UDP-GLUCOSE LIPID CARRIER TRANSFERASE"/>
    <property type="match status" value="1"/>
</dbReference>
<evidence type="ECO:0000313" key="9">
    <source>
        <dbReference type="EMBL" id="AXL04922.1"/>
    </source>
</evidence>
<organism evidence="9">
    <name type="scientific">Aeromonas hydrophila</name>
    <dbReference type="NCBI Taxonomy" id="644"/>
    <lineage>
        <taxon>Bacteria</taxon>
        <taxon>Pseudomonadati</taxon>
        <taxon>Pseudomonadota</taxon>
        <taxon>Gammaproteobacteria</taxon>
        <taxon>Aeromonadales</taxon>
        <taxon>Aeromonadaceae</taxon>
        <taxon>Aeromonas</taxon>
    </lineage>
</organism>
<evidence type="ECO:0000256" key="3">
    <source>
        <dbReference type="ARBA" id="ARBA00022679"/>
    </source>
</evidence>
<gene>
    <name evidence="9" type="primary">wecA</name>
</gene>
<feature type="transmembrane region" description="Helical" evidence="7">
    <location>
        <begin position="87"/>
        <end position="106"/>
    </location>
</feature>
<protein>
    <submittedName>
        <fullName evidence="9">UDP-N-acetylgalactosamine-undecaprenyl-phosphate N-acetylgalactosaminephosphotransferase</fullName>
    </submittedName>
</protein>
<proteinExistence type="inferred from homology"/>
<sequence>MTIISYQRRHSRWYERFFFSSPVLFLMGAFFSVLIPGLERWGWGFWENLDPVRINTLVGAFLAFILTGIILHRILRYPGASPVSYMIPTVTGVYGVLVGILFFIRLEYSRQVLFESYILALLCCWAVYFIGRRYRIPKYALLPFGDYHSLLKNNAAEWRILEHPDLGSIRYDAVVADLHDNNLAGDWERFLARCALAHIPVYHIKQIGETLTGRVKIDHMHENQLGSLLPSPMYTPIKRCLDIIIALIAIPVLSPVMLITAILIKLESPGPVLFLQNRVGMGNKDFCIYKFRSMCRDSEKNGAQFAQSDDMRVTRVGKVIRKLRIDELPQFFNVLKGDMSLIGPRPEQRTFVDQFDREIPFYMYRHIVRPGISGWAQVVHGYAADADDTRIKIEHDFYYIKHFSLWLDVLIVFKTIRTILTGFGAR</sequence>
<feature type="transmembrane region" description="Helical" evidence="7">
    <location>
        <begin position="112"/>
        <end position="131"/>
    </location>
</feature>
<name>A0A346ACG0_AERHY</name>
<evidence type="ECO:0000256" key="5">
    <source>
        <dbReference type="ARBA" id="ARBA00022989"/>
    </source>
</evidence>
<accession>A0A346ACG0</accession>
<evidence type="ECO:0000256" key="7">
    <source>
        <dbReference type="SAM" id="Phobius"/>
    </source>
</evidence>
<dbReference type="EMBL" id="MH449677">
    <property type="protein sequence ID" value="AXL04922.1"/>
    <property type="molecule type" value="Genomic_DNA"/>
</dbReference>
<dbReference type="AlphaFoldDB" id="A0A346ACG0"/>
<dbReference type="Pfam" id="PF02397">
    <property type="entry name" value="Bac_transf"/>
    <property type="match status" value="1"/>
</dbReference>
<keyword evidence="6 7" id="KW-0472">Membrane</keyword>
<comment type="similarity">
    <text evidence="2">Belongs to the bacterial sugar transferase family.</text>
</comment>
<reference evidence="9" key="1">
    <citation type="submission" date="2018-06" db="EMBL/GenBank/DDBJ databases">
        <title>Genetic diversity of the Aeromonas Hydrophila O antigens and development of a suspension array for serotype detection.</title>
        <authorList>
            <person name="Cao H."/>
            <person name="Liu B."/>
        </authorList>
    </citation>
    <scope>NUCLEOTIDE SEQUENCE</scope>
    <source>
        <strain evidence="9">G5181</strain>
    </source>
</reference>
<feature type="transmembrane region" description="Helical" evidence="7">
    <location>
        <begin position="17"/>
        <end position="37"/>
    </location>
</feature>
<evidence type="ECO:0000256" key="1">
    <source>
        <dbReference type="ARBA" id="ARBA00004141"/>
    </source>
</evidence>
<feature type="transmembrane region" description="Helical" evidence="7">
    <location>
        <begin position="243"/>
        <end position="264"/>
    </location>
</feature>
<evidence type="ECO:0000256" key="6">
    <source>
        <dbReference type="ARBA" id="ARBA00023136"/>
    </source>
</evidence>
<dbReference type="InterPro" id="IPR003362">
    <property type="entry name" value="Bact_transf"/>
</dbReference>
<feature type="transmembrane region" description="Helical" evidence="7">
    <location>
        <begin position="57"/>
        <end position="75"/>
    </location>
</feature>
<dbReference type="GO" id="GO:0016780">
    <property type="term" value="F:phosphotransferase activity, for other substituted phosphate groups"/>
    <property type="evidence" value="ECO:0007669"/>
    <property type="project" value="TreeGrafter"/>
</dbReference>
<dbReference type="PANTHER" id="PTHR30576:SF0">
    <property type="entry name" value="UNDECAPRENYL-PHOSPHATE N-ACETYLGALACTOSAMINYL 1-PHOSPHATE TRANSFERASE-RELATED"/>
    <property type="match status" value="1"/>
</dbReference>
<comment type="subcellular location">
    <subcellularLocation>
        <location evidence="1">Membrane</location>
        <topology evidence="1">Multi-pass membrane protein</topology>
    </subcellularLocation>
</comment>
<keyword evidence="5 7" id="KW-1133">Transmembrane helix</keyword>
<evidence type="ECO:0000256" key="2">
    <source>
        <dbReference type="ARBA" id="ARBA00006464"/>
    </source>
</evidence>
<dbReference type="InterPro" id="IPR017475">
    <property type="entry name" value="EPS_sugar_tfrase"/>
</dbReference>
<dbReference type="GO" id="GO:0016020">
    <property type="term" value="C:membrane"/>
    <property type="evidence" value="ECO:0007669"/>
    <property type="project" value="UniProtKB-SubCell"/>
</dbReference>
<evidence type="ECO:0000256" key="4">
    <source>
        <dbReference type="ARBA" id="ARBA00022692"/>
    </source>
</evidence>
<keyword evidence="4 7" id="KW-0812">Transmembrane</keyword>
<feature type="domain" description="Bacterial sugar transferase" evidence="8">
    <location>
        <begin position="238"/>
        <end position="420"/>
    </location>
</feature>